<evidence type="ECO:0000313" key="2">
    <source>
        <dbReference type="EMBL" id="MFD1139467.1"/>
    </source>
</evidence>
<proteinExistence type="predicted"/>
<dbReference type="NCBIfam" id="TIGR04183">
    <property type="entry name" value="Por_Secre_tail"/>
    <property type="match status" value="1"/>
</dbReference>
<accession>A0ABW3Q1X2</accession>
<keyword evidence="3" id="KW-1185">Reference proteome</keyword>
<comment type="caution">
    <text evidence="2">The sequence shown here is derived from an EMBL/GenBank/DDBJ whole genome shotgun (WGS) entry which is preliminary data.</text>
</comment>
<feature type="non-terminal residue" evidence="2">
    <location>
        <position position="1"/>
    </location>
</feature>
<dbReference type="InterPro" id="IPR026444">
    <property type="entry name" value="Secre_tail"/>
</dbReference>
<evidence type="ECO:0000313" key="3">
    <source>
        <dbReference type="Proteomes" id="UP001597116"/>
    </source>
</evidence>
<sequence>VSDGTLNVQFQNGSVNNAKVCAIEILAGGSSARLAGAEVSAEGSYRVQAYPNPTSAGVTIAGVNPRCADFKVTVLQGTAELRLPVEITSESQVQLGLGQLPAGLYVVRIQQCGRSVTEKVIVTR</sequence>
<feature type="domain" description="Secretion system C-terminal sorting" evidence="1">
    <location>
        <begin position="50"/>
        <end position="122"/>
    </location>
</feature>
<organism evidence="2 3">
    <name type="scientific">Larkinella insperata</name>
    <dbReference type="NCBI Taxonomy" id="332158"/>
    <lineage>
        <taxon>Bacteria</taxon>
        <taxon>Pseudomonadati</taxon>
        <taxon>Bacteroidota</taxon>
        <taxon>Cytophagia</taxon>
        <taxon>Cytophagales</taxon>
        <taxon>Spirosomataceae</taxon>
        <taxon>Larkinella</taxon>
    </lineage>
</organism>
<dbReference type="Pfam" id="PF18962">
    <property type="entry name" value="Por_Secre_tail"/>
    <property type="match status" value="1"/>
</dbReference>
<name>A0ABW3Q1X2_9BACT</name>
<dbReference type="Proteomes" id="UP001597116">
    <property type="component" value="Unassembled WGS sequence"/>
</dbReference>
<evidence type="ECO:0000259" key="1">
    <source>
        <dbReference type="Pfam" id="PF18962"/>
    </source>
</evidence>
<gene>
    <name evidence="2" type="ORF">ACFQ4C_00005</name>
</gene>
<reference evidence="3" key="1">
    <citation type="journal article" date="2019" name="Int. J. Syst. Evol. Microbiol.">
        <title>The Global Catalogue of Microorganisms (GCM) 10K type strain sequencing project: providing services to taxonomists for standard genome sequencing and annotation.</title>
        <authorList>
            <consortium name="The Broad Institute Genomics Platform"/>
            <consortium name="The Broad Institute Genome Sequencing Center for Infectious Disease"/>
            <person name="Wu L."/>
            <person name="Ma J."/>
        </authorList>
    </citation>
    <scope>NUCLEOTIDE SEQUENCE [LARGE SCALE GENOMIC DNA]</scope>
    <source>
        <strain evidence="3">CCUG 55608</strain>
    </source>
</reference>
<protein>
    <submittedName>
        <fullName evidence="2">T9SS type A sorting domain-containing protein</fullName>
    </submittedName>
</protein>
<dbReference type="RefSeq" id="WP_379883825.1">
    <property type="nucleotide sequence ID" value="NZ_JBHTLP010000001.1"/>
</dbReference>
<dbReference type="EMBL" id="JBHTLP010000001">
    <property type="protein sequence ID" value="MFD1139467.1"/>
    <property type="molecule type" value="Genomic_DNA"/>
</dbReference>